<keyword evidence="7" id="KW-1185">Reference proteome</keyword>
<evidence type="ECO:0000259" key="5">
    <source>
        <dbReference type="Pfam" id="PF01613"/>
    </source>
</evidence>
<dbReference type="GO" id="GO:0016646">
    <property type="term" value="F:oxidoreductase activity, acting on the CH-NH group of donors, NAD or NADP as acceptor"/>
    <property type="evidence" value="ECO:0007669"/>
    <property type="project" value="UniProtKB-ARBA"/>
</dbReference>
<evidence type="ECO:0000256" key="1">
    <source>
        <dbReference type="ARBA" id="ARBA00001917"/>
    </source>
</evidence>
<keyword evidence="3" id="KW-0288">FMN</keyword>
<evidence type="ECO:0000313" key="7">
    <source>
        <dbReference type="Proteomes" id="UP000480178"/>
    </source>
</evidence>
<dbReference type="EMBL" id="CP048222">
    <property type="protein sequence ID" value="QHT69132.1"/>
    <property type="molecule type" value="Genomic_DNA"/>
</dbReference>
<dbReference type="InterPro" id="IPR012349">
    <property type="entry name" value="Split_barrel_FMN-bd"/>
</dbReference>
<reference evidence="6 7" key="1">
    <citation type="submission" date="2020-01" db="EMBL/GenBank/DDBJ databases">
        <authorList>
            <person name="Kim M.K."/>
        </authorList>
    </citation>
    <scope>NUCLEOTIDE SEQUENCE [LARGE SCALE GENOMIC DNA]</scope>
    <source>
        <strain evidence="6 7">172606-1</strain>
    </source>
</reference>
<gene>
    <name evidence="6" type="ORF">GXP67_22045</name>
</gene>
<dbReference type="SUPFAM" id="SSF50475">
    <property type="entry name" value="FMN-binding split barrel"/>
    <property type="match status" value="1"/>
</dbReference>
<dbReference type="Gene3D" id="2.30.110.10">
    <property type="entry name" value="Electron Transport, Fmn-binding Protein, Chain A"/>
    <property type="match status" value="1"/>
</dbReference>
<organism evidence="6 7">
    <name type="scientific">Rhodocytophaga rosea</name>
    <dbReference type="NCBI Taxonomy" id="2704465"/>
    <lineage>
        <taxon>Bacteria</taxon>
        <taxon>Pseudomonadati</taxon>
        <taxon>Bacteroidota</taxon>
        <taxon>Cytophagia</taxon>
        <taxon>Cytophagales</taxon>
        <taxon>Rhodocytophagaceae</taxon>
        <taxon>Rhodocytophaga</taxon>
    </lineage>
</organism>
<dbReference type="RefSeq" id="WP_162445125.1">
    <property type="nucleotide sequence ID" value="NZ_CP048222.1"/>
</dbReference>
<protein>
    <submittedName>
        <fullName evidence="6">Flavin oxidoreductase</fullName>
    </submittedName>
</protein>
<dbReference type="GO" id="GO:0010181">
    <property type="term" value="F:FMN binding"/>
    <property type="evidence" value="ECO:0007669"/>
    <property type="project" value="InterPro"/>
</dbReference>
<evidence type="ECO:0000256" key="3">
    <source>
        <dbReference type="ARBA" id="ARBA00022643"/>
    </source>
</evidence>
<dbReference type="InterPro" id="IPR002563">
    <property type="entry name" value="Flavin_Rdtase-like_dom"/>
</dbReference>
<dbReference type="PANTHER" id="PTHR33798">
    <property type="entry name" value="FLAVOPROTEIN OXYGENASE"/>
    <property type="match status" value="1"/>
</dbReference>
<feature type="domain" description="Flavin reductase like" evidence="5">
    <location>
        <begin position="29"/>
        <end position="164"/>
    </location>
</feature>
<comment type="similarity">
    <text evidence="4">Belongs to the flavoredoxin family.</text>
</comment>
<dbReference type="Proteomes" id="UP000480178">
    <property type="component" value="Chromosome"/>
</dbReference>
<evidence type="ECO:0000313" key="6">
    <source>
        <dbReference type="EMBL" id="QHT69132.1"/>
    </source>
</evidence>
<evidence type="ECO:0000256" key="4">
    <source>
        <dbReference type="ARBA" id="ARBA00038054"/>
    </source>
</evidence>
<keyword evidence="2" id="KW-0285">Flavoprotein</keyword>
<evidence type="ECO:0000256" key="2">
    <source>
        <dbReference type="ARBA" id="ARBA00022630"/>
    </source>
</evidence>
<dbReference type="Pfam" id="PF01613">
    <property type="entry name" value="Flavin_Reduct"/>
    <property type="match status" value="1"/>
</dbReference>
<comment type="cofactor">
    <cofactor evidence="1">
        <name>FMN</name>
        <dbReference type="ChEBI" id="CHEBI:58210"/>
    </cofactor>
</comment>
<dbReference type="KEGG" id="rhoz:GXP67_22045"/>
<proteinExistence type="inferred from homology"/>
<accession>A0A6C0GNF5</accession>
<dbReference type="PANTHER" id="PTHR33798:SF5">
    <property type="entry name" value="FLAVIN REDUCTASE LIKE DOMAIN-CONTAINING PROTEIN"/>
    <property type="match status" value="1"/>
</dbReference>
<name>A0A6C0GNF5_9BACT</name>
<dbReference type="AlphaFoldDB" id="A0A6C0GNF5"/>
<sequence length="209" mass="23284">MIFTQDDIKSLEQRYRATFINSLAGFKQAVLVGTISTNGHSNLAIFNSILHIGANPAMYGLLFRPDTVKRDTLTNILDSKVYTLNYVPTSDYEKAHQTSAKYETTISEFTAVGFTEQFTQNCKAPFVQEAVVKIGMQLEERIDIKINGTILLIGSLQYIEMADNLVHRDGFVALEKAGVLACTGLDAYYSTQLLGRLSYARPDKWPGII</sequence>